<dbReference type="RefSeq" id="WP_055144279.1">
    <property type="nucleotide sequence ID" value="NZ_JXSZ01000005.1"/>
</dbReference>
<evidence type="ECO:0000313" key="4">
    <source>
        <dbReference type="Proteomes" id="UP000050454"/>
    </source>
</evidence>
<name>A0A0P7C516_9BACT</name>
<dbReference type="EMBL" id="LGTQ01000005">
    <property type="protein sequence ID" value="KPM49823.1"/>
    <property type="molecule type" value="Genomic_DNA"/>
</dbReference>
<dbReference type="STRING" id="1605367.AFM12_04410"/>
<dbReference type="Proteomes" id="UP000050454">
    <property type="component" value="Unassembled WGS sequence"/>
</dbReference>
<dbReference type="InterPro" id="IPR036779">
    <property type="entry name" value="LysM_dom_sf"/>
</dbReference>
<protein>
    <recommendedName>
        <fullName evidence="2">LysM domain-containing protein</fullName>
    </recommendedName>
</protein>
<dbReference type="GO" id="GO:0008932">
    <property type="term" value="F:lytic endotransglycosylase activity"/>
    <property type="evidence" value="ECO:0007669"/>
    <property type="project" value="TreeGrafter"/>
</dbReference>
<dbReference type="PANTHER" id="PTHR33734:SF22">
    <property type="entry name" value="MEMBRANE-BOUND LYTIC MUREIN TRANSGLYCOSYLASE D"/>
    <property type="match status" value="1"/>
</dbReference>
<accession>A0A0P7C516</accession>
<keyword evidence="4" id="KW-1185">Reference proteome</keyword>
<feature type="domain" description="LysM" evidence="2">
    <location>
        <begin position="39"/>
        <end position="84"/>
    </location>
</feature>
<dbReference type="InterPro" id="IPR018392">
    <property type="entry name" value="LysM"/>
</dbReference>
<dbReference type="AlphaFoldDB" id="A0A0P7C516"/>
<evidence type="ECO:0000256" key="1">
    <source>
        <dbReference type="SAM" id="SignalP"/>
    </source>
</evidence>
<reference evidence="3 4" key="1">
    <citation type="submission" date="2015-07" db="EMBL/GenBank/DDBJ databases">
        <title>The draft genome sequence of Leadbetterella sp. JN14-9.</title>
        <authorList>
            <person name="Liu Y."/>
            <person name="Du J."/>
            <person name="Shao Z."/>
        </authorList>
    </citation>
    <scope>NUCLEOTIDE SEQUENCE [LARGE SCALE GENOMIC DNA]</scope>
    <source>
        <strain evidence="3 4">JN14-9</strain>
    </source>
</reference>
<dbReference type="PANTHER" id="PTHR33734">
    <property type="entry name" value="LYSM DOMAIN-CONTAINING GPI-ANCHORED PROTEIN 2"/>
    <property type="match status" value="1"/>
</dbReference>
<feature type="chain" id="PRO_5006136586" description="LysM domain-containing protein" evidence="1">
    <location>
        <begin position="20"/>
        <end position="294"/>
    </location>
</feature>
<sequence length="294" mass="32468">MKTITFTFALSLFLLNAHAFKTATYDSLGTKSVNEATYIIHKVQPKETLYSLLRRYDCSSADFHRSNPELGGGHSIKVNQLLRFPTLATVNTSTNIEASRSFAEANLSEEPSKEINRAMTAIHRVEPGQTLFSISQMYGMNIDAIKQLNGLPDNEISIGQSLRIKTTEKNYNDVSAGLYPPNLTPDIHPDIEIVPNAPRGEEVTELGIAEVISGTRKGSNKMLALHKTAPLGSLMVIQNEATKNQVVVKVIGKLPETGNNENILVRLSPNAFYKLNPKDIRIRAKVTYYLPPSS</sequence>
<dbReference type="CDD" id="cd00118">
    <property type="entry name" value="LysM"/>
    <property type="match status" value="2"/>
</dbReference>
<evidence type="ECO:0000313" key="3">
    <source>
        <dbReference type="EMBL" id="KPM49823.1"/>
    </source>
</evidence>
<proteinExistence type="predicted"/>
<dbReference type="Gene3D" id="2.40.40.10">
    <property type="entry name" value="RlpA-like domain"/>
    <property type="match status" value="1"/>
</dbReference>
<dbReference type="Gene3D" id="3.10.350.10">
    <property type="entry name" value="LysM domain"/>
    <property type="match status" value="2"/>
</dbReference>
<organism evidence="3 4">
    <name type="scientific">Jiulongibacter sediminis</name>
    <dbReference type="NCBI Taxonomy" id="1605367"/>
    <lineage>
        <taxon>Bacteria</taxon>
        <taxon>Pseudomonadati</taxon>
        <taxon>Bacteroidota</taxon>
        <taxon>Cytophagia</taxon>
        <taxon>Cytophagales</taxon>
        <taxon>Leadbetterellaceae</taxon>
        <taxon>Jiulongibacter</taxon>
    </lineage>
</organism>
<dbReference type="Pfam" id="PF01476">
    <property type="entry name" value="LysM"/>
    <property type="match status" value="2"/>
</dbReference>
<comment type="caution">
    <text evidence="3">The sequence shown here is derived from an EMBL/GenBank/DDBJ whole genome shotgun (WGS) entry which is preliminary data.</text>
</comment>
<gene>
    <name evidence="3" type="ORF">AFM12_04410</name>
</gene>
<dbReference type="SMART" id="SM00257">
    <property type="entry name" value="LysM"/>
    <property type="match status" value="2"/>
</dbReference>
<dbReference type="PROSITE" id="PS51782">
    <property type="entry name" value="LYSM"/>
    <property type="match status" value="2"/>
</dbReference>
<dbReference type="SUPFAM" id="SSF54106">
    <property type="entry name" value="LysM domain"/>
    <property type="match status" value="2"/>
</dbReference>
<dbReference type="OrthoDB" id="2149800at2"/>
<keyword evidence="1" id="KW-0732">Signal</keyword>
<feature type="signal peptide" evidence="1">
    <location>
        <begin position="1"/>
        <end position="19"/>
    </location>
</feature>
<evidence type="ECO:0000259" key="2">
    <source>
        <dbReference type="PROSITE" id="PS51782"/>
    </source>
</evidence>
<feature type="domain" description="LysM" evidence="2">
    <location>
        <begin position="121"/>
        <end position="164"/>
    </location>
</feature>
<dbReference type="InterPro" id="IPR036908">
    <property type="entry name" value="RlpA-like_sf"/>
</dbReference>